<dbReference type="InterPro" id="IPR039768">
    <property type="entry name" value="Nmd3"/>
</dbReference>
<organism evidence="2">
    <name type="scientific">Archaeoglobus fulgidus</name>
    <dbReference type="NCBI Taxonomy" id="2234"/>
    <lineage>
        <taxon>Archaea</taxon>
        <taxon>Methanobacteriati</taxon>
        <taxon>Methanobacteriota</taxon>
        <taxon>Archaeoglobi</taxon>
        <taxon>Archaeoglobales</taxon>
        <taxon>Archaeoglobaceae</taxon>
        <taxon>Archaeoglobus</taxon>
    </lineage>
</organism>
<dbReference type="Pfam" id="PF04981">
    <property type="entry name" value="NMD3"/>
    <property type="match status" value="1"/>
</dbReference>
<dbReference type="GO" id="GO:0043023">
    <property type="term" value="F:ribosomal large subunit binding"/>
    <property type="evidence" value="ECO:0007669"/>
    <property type="project" value="InterPro"/>
</dbReference>
<evidence type="ECO:0000259" key="1">
    <source>
        <dbReference type="Pfam" id="PF04981"/>
    </source>
</evidence>
<proteinExistence type="predicted"/>
<gene>
    <name evidence="2" type="ORF">ENP88_07690</name>
</gene>
<evidence type="ECO:0000313" key="2">
    <source>
        <dbReference type="EMBL" id="HEH35999.1"/>
    </source>
</evidence>
<dbReference type="EMBL" id="DSLA01000120">
    <property type="protein sequence ID" value="HEH35999.1"/>
    <property type="molecule type" value="Genomic_DNA"/>
</dbReference>
<sequence>MELKFIIRNPTFYVKCIVCGKESDYKICGKCFSERNRLLNLQKFEIEVCSRCESVKTQRGWVKKDLKKAIEEKILEEMQLFPDFRLENLEIAEKVLIASGEIYGEKVSVSVPLNYRIHRIACPRCSRKSGGYYEAIVQIRARGRELKSEDLSIIDKITREIIEESSGEKDFILKVEEKESGIDLYFGSRKIGEKVSRRVAQELGGSVSVTKKIHTRIDGRDVYRYTYLVRLSEAEENDVVLKDGKICVVKNAKMQKGMEIMTGKSVNIRNSRIIAKRDSMDWGIITNLDEHIAEIMDSSGRIILVPKPYGAEIGKEVLIFEFEKKKYAFPKEI</sequence>
<accession>A0A7J2TJV1</accession>
<dbReference type="InterPro" id="IPR007064">
    <property type="entry name" value="Nmd3_N"/>
</dbReference>
<dbReference type="PANTHER" id="PTHR12746:SF2">
    <property type="entry name" value="60S RIBOSOMAL EXPORT PROTEIN NMD3"/>
    <property type="match status" value="1"/>
</dbReference>
<dbReference type="PANTHER" id="PTHR12746">
    <property type="entry name" value="NONSENSE-MEDIATED MRNA DECAY PROTEIN 3"/>
    <property type="match status" value="1"/>
</dbReference>
<comment type="caution">
    <text evidence="2">The sequence shown here is derived from an EMBL/GenBank/DDBJ whole genome shotgun (WGS) entry which is preliminary data.</text>
</comment>
<dbReference type="AlphaFoldDB" id="A0A7J2TJV1"/>
<dbReference type="GO" id="GO:0005737">
    <property type="term" value="C:cytoplasm"/>
    <property type="evidence" value="ECO:0007669"/>
    <property type="project" value="TreeGrafter"/>
</dbReference>
<reference evidence="2" key="1">
    <citation type="journal article" date="2020" name="mSystems">
        <title>Genome- and Community-Level Interaction Insights into Carbon Utilization and Element Cycling Functions of Hydrothermarchaeota in Hydrothermal Sediment.</title>
        <authorList>
            <person name="Zhou Z."/>
            <person name="Liu Y."/>
            <person name="Xu W."/>
            <person name="Pan J."/>
            <person name="Luo Z.H."/>
            <person name="Li M."/>
        </authorList>
    </citation>
    <scope>NUCLEOTIDE SEQUENCE [LARGE SCALE GENOMIC DNA]</scope>
    <source>
        <strain evidence="2">SpSt-26</strain>
    </source>
</reference>
<feature type="domain" description="Nmd3 N-terminal" evidence="1">
    <location>
        <begin position="16"/>
        <end position="231"/>
    </location>
</feature>
<name>A0A7J2TJV1_ARCFL</name>
<protein>
    <recommendedName>
        <fullName evidence="1">Nmd3 N-terminal domain-containing protein</fullName>
    </recommendedName>
</protein>